<sequence length="411" mass="46090">MQERCGEMKAGSPCHFVPHCYKWLARIKTYKVTQGVRIALVATPTRSRNLLRGVRGRIREEFRKKLRNPKVCTPHLEEAWKAVGKRLLDIARDGDAEACGHLTTWGTTMAAIKESHVNVDHYAASEADSPEPSVPPEPGLVVLCVQFLARLQAMLSRQVDNDEARSIPLQQLAFTNMNEDCRKALLAVCNLHICDIADMDVPLPLARETVWTVNDMSSCLVKKGRKRLQTLNGQDPHTIYIPASKDNLASLLSEDTNFYIALADFSGQLSIHYPSHHLWTVMGNLPLYAECHCSMTPVNRPTVFTDTSSSTNKAVIWHEPLDIITDFSYAANVVFCLESSYLKHATNHFLFTDLRTLQQHDFYVCSHTGLPRPITEGNNYAAITAMTGAKTCTEKQTYFVVCKGILQKIVM</sequence>
<evidence type="ECO:0000256" key="2">
    <source>
        <dbReference type="ARBA" id="ARBA00022695"/>
    </source>
</evidence>
<reference evidence="7" key="1">
    <citation type="submission" date="2020-10" db="EMBL/GenBank/DDBJ databases">
        <title>Feather gene expression reveals the developmental basis of iridescence in African starlings.</title>
        <authorList>
            <person name="Rubenstein D.R."/>
        </authorList>
    </citation>
    <scope>NUCLEOTIDE SEQUENCE</scope>
    <source>
        <strain evidence="7">SS15</strain>
        <tissue evidence="7">Liver</tissue>
    </source>
</reference>
<dbReference type="EMBL" id="JADDUC020000002">
    <property type="protein sequence ID" value="KAI1241636.1"/>
    <property type="molecule type" value="Genomic_DNA"/>
</dbReference>
<keyword evidence="1" id="KW-0808">Transferase</keyword>
<dbReference type="OrthoDB" id="9395371at2759"/>
<dbReference type="InterPro" id="IPR008916">
    <property type="entry name" value="Retrov_capsid_C"/>
</dbReference>
<evidence type="ECO:0000256" key="1">
    <source>
        <dbReference type="ARBA" id="ARBA00022679"/>
    </source>
</evidence>
<dbReference type="EMBL" id="JADDUC010000114">
    <property type="protein sequence ID" value="KAG0118347.1"/>
    <property type="molecule type" value="Genomic_DNA"/>
</dbReference>
<dbReference type="PANTHER" id="PTHR41694">
    <property type="entry name" value="ENDOGENOUS RETROVIRUS GROUP K MEMBER POL PROTEIN"/>
    <property type="match status" value="1"/>
</dbReference>
<evidence type="ECO:0000256" key="3">
    <source>
        <dbReference type="ARBA" id="ARBA00022722"/>
    </source>
</evidence>
<keyword evidence="4" id="KW-0255">Endonuclease</keyword>
<keyword evidence="3" id="KW-0540">Nuclease</keyword>
<keyword evidence="6" id="KW-0695">RNA-directed DNA polymerase</keyword>
<evidence type="ECO:0000256" key="6">
    <source>
        <dbReference type="ARBA" id="ARBA00022918"/>
    </source>
</evidence>
<evidence type="ECO:0000256" key="4">
    <source>
        <dbReference type="ARBA" id="ARBA00022759"/>
    </source>
</evidence>
<protein>
    <submittedName>
        <fullName evidence="7">Uncharacterized protein</fullName>
    </submittedName>
</protein>
<evidence type="ECO:0000313" key="7">
    <source>
        <dbReference type="EMBL" id="KAG0118347.1"/>
    </source>
</evidence>
<reference evidence="8 9" key="2">
    <citation type="journal article" date="2021" name="J. Hered.">
        <title>Feather Gene Expression Elucidates the Developmental Basis of Plumage Iridescence in African Starlings.</title>
        <authorList>
            <person name="Rubenstein D.R."/>
            <person name="Corvelo A."/>
            <person name="MacManes M.D."/>
            <person name="Maia R."/>
            <person name="Narzisi G."/>
            <person name="Rousaki A."/>
            <person name="Vandenabeele P."/>
            <person name="Shawkey M.D."/>
            <person name="Solomon J."/>
        </authorList>
    </citation>
    <scope>NUCLEOTIDE SEQUENCE [LARGE SCALE GENOMIC DNA]</scope>
    <source>
        <strain evidence="8">SS15</strain>
    </source>
</reference>
<dbReference type="SUPFAM" id="SSF47353">
    <property type="entry name" value="Retrovirus capsid dimerization domain-like"/>
    <property type="match status" value="1"/>
</dbReference>
<dbReference type="Proteomes" id="UP000618051">
    <property type="component" value="Unassembled WGS sequence"/>
</dbReference>
<proteinExistence type="predicted"/>
<keyword evidence="2" id="KW-0548">Nucleotidyltransferase</keyword>
<dbReference type="Gene3D" id="1.10.1200.30">
    <property type="match status" value="1"/>
</dbReference>
<dbReference type="GO" id="GO:0016787">
    <property type="term" value="F:hydrolase activity"/>
    <property type="evidence" value="ECO:0007669"/>
    <property type="project" value="UniProtKB-KW"/>
</dbReference>
<dbReference type="PANTHER" id="PTHR41694:SF3">
    <property type="entry name" value="RNA-DIRECTED DNA POLYMERASE-RELATED"/>
    <property type="match status" value="1"/>
</dbReference>
<accession>A0A835NMH8</accession>
<keyword evidence="9" id="KW-1185">Reference proteome</keyword>
<evidence type="ECO:0000313" key="8">
    <source>
        <dbReference type="EMBL" id="KAI1241636.1"/>
    </source>
</evidence>
<dbReference type="GO" id="GO:0004519">
    <property type="term" value="F:endonuclease activity"/>
    <property type="evidence" value="ECO:0007669"/>
    <property type="project" value="UniProtKB-KW"/>
</dbReference>
<evidence type="ECO:0000256" key="5">
    <source>
        <dbReference type="ARBA" id="ARBA00022801"/>
    </source>
</evidence>
<organism evidence="7">
    <name type="scientific">Lamprotornis superbus</name>
    <dbReference type="NCBI Taxonomy" id="245042"/>
    <lineage>
        <taxon>Eukaryota</taxon>
        <taxon>Metazoa</taxon>
        <taxon>Chordata</taxon>
        <taxon>Craniata</taxon>
        <taxon>Vertebrata</taxon>
        <taxon>Euteleostomi</taxon>
        <taxon>Archelosauria</taxon>
        <taxon>Archosauria</taxon>
        <taxon>Dinosauria</taxon>
        <taxon>Saurischia</taxon>
        <taxon>Theropoda</taxon>
        <taxon>Coelurosauria</taxon>
        <taxon>Aves</taxon>
        <taxon>Neognathae</taxon>
        <taxon>Neoaves</taxon>
        <taxon>Telluraves</taxon>
        <taxon>Australaves</taxon>
        <taxon>Passeriformes</taxon>
        <taxon>Sturnidae</taxon>
        <taxon>Lamprotornis</taxon>
    </lineage>
</organism>
<keyword evidence="5" id="KW-0378">Hydrolase</keyword>
<dbReference type="GO" id="GO:0035613">
    <property type="term" value="F:RNA stem-loop binding"/>
    <property type="evidence" value="ECO:0007669"/>
    <property type="project" value="TreeGrafter"/>
</dbReference>
<reference evidence="8" key="3">
    <citation type="submission" date="2022-01" db="EMBL/GenBank/DDBJ databases">
        <authorList>
            <person name="Rubenstein D.R."/>
        </authorList>
    </citation>
    <scope>NUCLEOTIDE SEQUENCE</scope>
    <source>
        <strain evidence="8">SS15</strain>
        <tissue evidence="8">Liver</tissue>
    </source>
</reference>
<name>A0A835NMH8_9PASS</name>
<comment type="caution">
    <text evidence="7">The sequence shown here is derived from an EMBL/GenBank/DDBJ whole genome shotgun (WGS) entry which is preliminary data.</text>
</comment>
<dbReference type="GO" id="GO:0003964">
    <property type="term" value="F:RNA-directed DNA polymerase activity"/>
    <property type="evidence" value="ECO:0007669"/>
    <property type="project" value="UniProtKB-KW"/>
</dbReference>
<dbReference type="AlphaFoldDB" id="A0A835NMH8"/>
<evidence type="ECO:0000313" key="9">
    <source>
        <dbReference type="Proteomes" id="UP000618051"/>
    </source>
</evidence>
<gene>
    <name evidence="8" type="ORF">IHE44_0005119</name>
    <name evidence="7" type="ORF">IHE44_001187</name>
</gene>